<feature type="domain" description="C2" evidence="16">
    <location>
        <begin position="278"/>
        <end position="397"/>
    </location>
</feature>
<dbReference type="Pfam" id="PF00168">
    <property type="entry name" value="C2"/>
    <property type="match status" value="3"/>
</dbReference>
<dbReference type="GO" id="GO:0006869">
    <property type="term" value="P:lipid transport"/>
    <property type="evidence" value="ECO:0007669"/>
    <property type="project" value="UniProtKB-KW"/>
</dbReference>
<feature type="domain" description="C2" evidence="16">
    <location>
        <begin position="702"/>
        <end position="829"/>
    </location>
</feature>
<dbReference type="CDD" id="cd21670">
    <property type="entry name" value="SMP_ESyt"/>
    <property type="match status" value="1"/>
</dbReference>
<dbReference type="STRING" id="53468.A0A158QSZ7"/>
<keyword evidence="19" id="KW-1185">Reference proteome</keyword>
<accession>A0A158QSZ7</accession>
<evidence type="ECO:0000256" key="3">
    <source>
        <dbReference type="ARBA" id="ARBA00005867"/>
    </source>
</evidence>
<evidence type="ECO:0000256" key="15">
    <source>
        <dbReference type="SAM" id="MobiDB-lite"/>
    </source>
</evidence>
<dbReference type="GO" id="GO:0008289">
    <property type="term" value="F:lipid binding"/>
    <property type="evidence" value="ECO:0007669"/>
    <property type="project" value="UniProtKB-KW"/>
</dbReference>
<keyword evidence="14" id="KW-0472">Membrane</keyword>
<dbReference type="SUPFAM" id="SSF49562">
    <property type="entry name" value="C2 domain (Calcium/lipid-binding domain, CaLB)"/>
    <property type="match status" value="3"/>
</dbReference>
<evidence type="ECO:0000256" key="4">
    <source>
        <dbReference type="ARBA" id="ARBA00022448"/>
    </source>
</evidence>
<dbReference type="PANTHER" id="PTHR45761">
    <property type="entry name" value="EXTENDED SYNAPTOTAGMIN-LIKE PROTEIN 2, ISOFORM C"/>
    <property type="match status" value="1"/>
</dbReference>
<keyword evidence="4" id="KW-0813">Transport</keyword>
<evidence type="ECO:0000256" key="6">
    <source>
        <dbReference type="ARBA" id="ARBA00022692"/>
    </source>
</evidence>
<keyword evidence="10" id="KW-0106">Calcium</keyword>
<evidence type="ECO:0000256" key="11">
    <source>
        <dbReference type="ARBA" id="ARBA00022989"/>
    </source>
</evidence>
<evidence type="ECO:0000256" key="5">
    <source>
        <dbReference type="ARBA" id="ARBA00022475"/>
    </source>
</evidence>
<dbReference type="PROSITE" id="PS51847">
    <property type="entry name" value="SMP"/>
    <property type="match status" value="1"/>
</dbReference>
<organism evidence="18 19">
    <name type="scientific">Mesocestoides corti</name>
    <name type="common">Flatworm</name>
    <dbReference type="NCBI Taxonomy" id="53468"/>
    <lineage>
        <taxon>Eukaryota</taxon>
        <taxon>Metazoa</taxon>
        <taxon>Spiralia</taxon>
        <taxon>Lophotrochozoa</taxon>
        <taxon>Platyhelminthes</taxon>
        <taxon>Cestoda</taxon>
        <taxon>Eucestoda</taxon>
        <taxon>Cyclophyllidea</taxon>
        <taxon>Mesocestoididae</taxon>
        <taxon>Mesocestoides</taxon>
    </lineage>
</organism>
<evidence type="ECO:0000256" key="2">
    <source>
        <dbReference type="ARBA" id="ARBA00004477"/>
    </source>
</evidence>
<evidence type="ECO:0008006" key="20">
    <source>
        <dbReference type="Google" id="ProtNLM"/>
    </source>
</evidence>
<dbReference type="InterPro" id="IPR031468">
    <property type="entry name" value="SMP_LBD"/>
</dbReference>
<evidence type="ECO:0000256" key="13">
    <source>
        <dbReference type="ARBA" id="ARBA00023121"/>
    </source>
</evidence>
<dbReference type="InterPro" id="IPR051634">
    <property type="entry name" value="Extended_Synaptotagmin"/>
</dbReference>
<gene>
    <name evidence="18" type="ORF">MCOS_LOCUS1757</name>
</gene>
<evidence type="ECO:0000256" key="10">
    <source>
        <dbReference type="ARBA" id="ARBA00022837"/>
    </source>
</evidence>
<keyword evidence="13" id="KW-0446">Lipid-binding</keyword>
<dbReference type="InterPro" id="IPR035892">
    <property type="entry name" value="C2_domain_sf"/>
</dbReference>
<comment type="subcellular location">
    <subcellularLocation>
        <location evidence="1">Cell membrane</location>
        <topology evidence="1">Peripheral membrane protein</topology>
    </subcellularLocation>
    <subcellularLocation>
        <location evidence="2">Endoplasmic reticulum membrane</location>
        <topology evidence="2">Multi-pass membrane protein</topology>
    </subcellularLocation>
</comment>
<dbReference type="PANTHER" id="PTHR45761:SF1">
    <property type="entry name" value="EXTENDED SYNAPTOTAGMIN-LIKE PROTEIN 2, ISOFORM C"/>
    <property type="match status" value="1"/>
</dbReference>
<evidence type="ECO:0000256" key="9">
    <source>
        <dbReference type="ARBA" id="ARBA00022824"/>
    </source>
</evidence>
<keyword evidence="7" id="KW-0479">Metal-binding</keyword>
<keyword evidence="11" id="KW-1133">Transmembrane helix</keyword>
<keyword evidence="9" id="KW-0256">Endoplasmic reticulum</keyword>
<evidence type="ECO:0000313" key="19">
    <source>
        <dbReference type="Proteomes" id="UP000267029"/>
    </source>
</evidence>
<keyword evidence="5" id="KW-1003">Cell membrane</keyword>
<dbReference type="InterPro" id="IPR000008">
    <property type="entry name" value="C2_dom"/>
</dbReference>
<dbReference type="InterPro" id="IPR039010">
    <property type="entry name" value="Synaptotagmin_SMP"/>
</dbReference>
<feature type="domain" description="SMP-LTD" evidence="17">
    <location>
        <begin position="101"/>
        <end position="280"/>
    </location>
</feature>
<dbReference type="Gene3D" id="2.60.40.150">
    <property type="entry name" value="C2 domain"/>
    <property type="match status" value="3"/>
</dbReference>
<sequence length="885" mass="97847">MEDDNALPEEEKAAVRSGIMPVARAYIKLLGSWLAIWGLGYYKFSPCWVLLGTVGYLAYSRAQERRSLIRGAMKAISSDEKSYILNNIGTCGLPSWVFFPDIERAEWLNKIIQRMWPYISEYVNQILIETVQPAVNKNLPTSLRPFIFLRTDLGDSPPRIGGVKVYTEESIRRDEIVMDVDLMFYSDARIKVAVGKLVAGVKDFELRGTLRIFIKPLVPKIPFAGAVTACFLDNPYINFFLTHLGSILTMPGLQQTLYRTIQDVVGSLCVLPNRVLVPLVDDLVLQQLKFPSAQGAVRIEVISASDLVASDVNIVGKSSDPYCVVRVGAEKFVTSVKLKTLNPTWNECFVAIVDQRIGQSVVIEVWDEDKSSKDDELGLTSIPIEQVYLCGQLNLVKMLEGVQRGKVHVKLTWLDLSTNPSDFAVAELDQQVSFSSKTNFTSCLFVRVEQAKNLMRLKFFQEPSPYCVLQIGNMVQNTAVREKTQNPVWDSLHHFLLSNPEIQTLNIEVGRPPRSAHVAVFRAEPQTKRNIHRTQNPLSSGRRRRRTSGLRLAPPPPASTDDFAIRDSRSEVVLGTLAVPLKHLKAEKDMTVTQPYSLHAAGQDNAFLYLHLELRALLPGPDRRPPAARGSVDSASHSRSPSPAATGPEVASLASEAAVATADSASGSDSVVRRRTGDSKVSTLSGFGSGEGIPPLVMPPDPAGRVRLTIHYDVDVEILEVRVDSAENLLASEKSTSSNPYAKLCVTDACGRTVGDTKKTRFIKDELNPHFDESFEFSVKSEVMQGCKLQVEIKNHSGLFKRSSPNRVMGSVTVVLSELANGGGFTEWQGRISIVLLAAPFACSRLVVLKTFVYRICDIVVRRAKSRPKHSMAPVRAALKDFIAL</sequence>
<feature type="region of interest" description="Disordered" evidence="15">
    <location>
        <begin position="527"/>
        <end position="564"/>
    </location>
</feature>
<dbReference type="GO" id="GO:0005789">
    <property type="term" value="C:endoplasmic reticulum membrane"/>
    <property type="evidence" value="ECO:0007669"/>
    <property type="project" value="UniProtKB-SubCell"/>
</dbReference>
<comment type="similarity">
    <text evidence="3">Belongs to the extended synaptotagmin family.</text>
</comment>
<dbReference type="AlphaFoldDB" id="A0A158QSZ7"/>
<evidence type="ECO:0000256" key="12">
    <source>
        <dbReference type="ARBA" id="ARBA00023055"/>
    </source>
</evidence>
<dbReference type="Pfam" id="PF17047">
    <property type="entry name" value="SMP_LBD"/>
    <property type="match status" value="1"/>
</dbReference>
<evidence type="ECO:0000256" key="8">
    <source>
        <dbReference type="ARBA" id="ARBA00022737"/>
    </source>
</evidence>
<feature type="domain" description="C2" evidence="16">
    <location>
        <begin position="424"/>
        <end position="551"/>
    </location>
</feature>
<dbReference type="OrthoDB" id="1029639at2759"/>
<dbReference type="SMART" id="SM00239">
    <property type="entry name" value="C2"/>
    <property type="match status" value="3"/>
</dbReference>
<evidence type="ECO:0000256" key="7">
    <source>
        <dbReference type="ARBA" id="ARBA00022723"/>
    </source>
</evidence>
<evidence type="ECO:0000256" key="1">
    <source>
        <dbReference type="ARBA" id="ARBA00004202"/>
    </source>
</evidence>
<dbReference type="GO" id="GO:0046872">
    <property type="term" value="F:metal ion binding"/>
    <property type="evidence" value="ECO:0007669"/>
    <property type="project" value="UniProtKB-KW"/>
</dbReference>
<evidence type="ECO:0000313" key="18">
    <source>
        <dbReference type="EMBL" id="VDD75754.1"/>
    </source>
</evidence>
<reference evidence="18 19" key="1">
    <citation type="submission" date="2018-10" db="EMBL/GenBank/DDBJ databases">
        <authorList>
            <consortium name="Pathogen Informatics"/>
        </authorList>
    </citation>
    <scope>NUCLEOTIDE SEQUENCE [LARGE SCALE GENOMIC DNA]</scope>
</reference>
<protein>
    <recommendedName>
        <fullName evidence="20">Extended synaptotagmin-like protein 2a</fullName>
    </recommendedName>
</protein>
<dbReference type="Proteomes" id="UP000267029">
    <property type="component" value="Unassembled WGS sequence"/>
</dbReference>
<keyword evidence="8" id="KW-0677">Repeat</keyword>
<evidence type="ECO:0000259" key="17">
    <source>
        <dbReference type="PROSITE" id="PS51847"/>
    </source>
</evidence>
<dbReference type="FunFam" id="2.60.40.150:FF:000025">
    <property type="entry name" value="Extended synaptotagmin 2"/>
    <property type="match status" value="1"/>
</dbReference>
<keyword evidence="12" id="KW-0445">Lipid transport</keyword>
<proteinExistence type="inferred from homology"/>
<evidence type="ECO:0000259" key="16">
    <source>
        <dbReference type="PROSITE" id="PS50004"/>
    </source>
</evidence>
<name>A0A158QSZ7_MESCO</name>
<evidence type="ECO:0000256" key="14">
    <source>
        <dbReference type="ARBA" id="ARBA00023136"/>
    </source>
</evidence>
<feature type="region of interest" description="Disordered" evidence="15">
    <location>
        <begin position="621"/>
        <end position="696"/>
    </location>
</feature>
<keyword evidence="6" id="KW-0812">Transmembrane</keyword>
<dbReference type="GO" id="GO:0005886">
    <property type="term" value="C:plasma membrane"/>
    <property type="evidence" value="ECO:0007669"/>
    <property type="project" value="UniProtKB-SubCell"/>
</dbReference>
<dbReference type="EMBL" id="UXSR01000241">
    <property type="protein sequence ID" value="VDD75754.1"/>
    <property type="molecule type" value="Genomic_DNA"/>
</dbReference>
<feature type="compositionally biased region" description="Low complexity" evidence="15">
    <location>
        <begin position="627"/>
        <end position="670"/>
    </location>
</feature>
<dbReference type="PROSITE" id="PS50004">
    <property type="entry name" value="C2"/>
    <property type="match status" value="3"/>
</dbReference>